<gene>
    <name evidence="1" type="ORF">PM001_LOCUS20227</name>
</gene>
<sequence>MGRHAEVEKALFHFVLDTQSKVTLTDFILHQKANQLLEDAGVTTTISLS</sequence>
<name>A0AAV1UN88_9STRA</name>
<organism evidence="1 2">
    <name type="scientific">Peronospora matthiolae</name>
    <dbReference type="NCBI Taxonomy" id="2874970"/>
    <lineage>
        <taxon>Eukaryota</taxon>
        <taxon>Sar</taxon>
        <taxon>Stramenopiles</taxon>
        <taxon>Oomycota</taxon>
        <taxon>Peronosporomycetes</taxon>
        <taxon>Peronosporales</taxon>
        <taxon>Peronosporaceae</taxon>
        <taxon>Peronospora</taxon>
    </lineage>
</organism>
<evidence type="ECO:0000313" key="2">
    <source>
        <dbReference type="Proteomes" id="UP001162060"/>
    </source>
</evidence>
<dbReference type="Proteomes" id="UP001162060">
    <property type="component" value="Unassembled WGS sequence"/>
</dbReference>
<dbReference type="Gene3D" id="1.10.10.60">
    <property type="entry name" value="Homeodomain-like"/>
    <property type="match status" value="1"/>
</dbReference>
<protein>
    <submittedName>
        <fullName evidence="1">Uncharacterized protein</fullName>
    </submittedName>
</protein>
<evidence type="ECO:0000313" key="1">
    <source>
        <dbReference type="EMBL" id="CAK7935077.1"/>
    </source>
</evidence>
<comment type="caution">
    <text evidence="1">The sequence shown here is derived from an EMBL/GenBank/DDBJ whole genome shotgun (WGS) entry which is preliminary data.</text>
</comment>
<dbReference type="EMBL" id="CAKLBY020000221">
    <property type="protein sequence ID" value="CAK7935077.1"/>
    <property type="molecule type" value="Genomic_DNA"/>
</dbReference>
<accession>A0AAV1UN88</accession>
<proteinExistence type="predicted"/>
<reference evidence="1" key="1">
    <citation type="submission" date="2024-01" db="EMBL/GenBank/DDBJ databases">
        <authorList>
            <person name="Webb A."/>
        </authorList>
    </citation>
    <scope>NUCLEOTIDE SEQUENCE</scope>
    <source>
        <strain evidence="1">Pm1</strain>
    </source>
</reference>
<dbReference type="AlphaFoldDB" id="A0AAV1UN88"/>